<comment type="similarity">
    <text evidence="1 7">Belongs to the acylphosphatase family.</text>
</comment>
<dbReference type="EMBL" id="JBCITM010000002">
    <property type="protein sequence ID" value="MEN1759512.1"/>
    <property type="molecule type" value="Genomic_DNA"/>
</dbReference>
<evidence type="ECO:0000313" key="9">
    <source>
        <dbReference type="EMBL" id="MEN1759512.1"/>
    </source>
</evidence>
<dbReference type="PANTHER" id="PTHR47268">
    <property type="entry name" value="ACYLPHOSPHATASE"/>
    <property type="match status" value="1"/>
</dbReference>
<evidence type="ECO:0000259" key="8">
    <source>
        <dbReference type="PROSITE" id="PS51160"/>
    </source>
</evidence>
<name>A0ABU9VQW1_9CLOT</name>
<evidence type="ECO:0000256" key="1">
    <source>
        <dbReference type="ARBA" id="ARBA00005614"/>
    </source>
</evidence>
<evidence type="ECO:0000313" key="10">
    <source>
        <dbReference type="Proteomes" id="UP001407405"/>
    </source>
</evidence>
<feature type="active site" evidence="5">
    <location>
        <position position="36"/>
    </location>
</feature>
<dbReference type="SUPFAM" id="SSF54975">
    <property type="entry name" value="Acylphosphatase/BLUF domain-like"/>
    <property type="match status" value="1"/>
</dbReference>
<keyword evidence="10" id="KW-1185">Reference proteome</keyword>
<dbReference type="PROSITE" id="PS00151">
    <property type="entry name" value="ACYLPHOSPHATASE_2"/>
    <property type="match status" value="1"/>
</dbReference>
<sequence>MKAIHVIITGDVQGVAFRFHAKNKALSLEISGWVRNRLNGSVEAFFQGESSAVDAIAAWCHHGPPTASVAHVLAETATVDASLKGFVVRSTC</sequence>
<protein>
    <recommendedName>
        <fullName evidence="3 5">Acylphosphatase</fullName>
        <ecNumber evidence="2 5">3.6.1.7</ecNumber>
    </recommendedName>
</protein>
<dbReference type="InterPro" id="IPR036046">
    <property type="entry name" value="Acylphosphatase-like_dom_sf"/>
</dbReference>
<evidence type="ECO:0000256" key="2">
    <source>
        <dbReference type="ARBA" id="ARBA00012150"/>
    </source>
</evidence>
<dbReference type="PANTHER" id="PTHR47268:SF4">
    <property type="entry name" value="ACYLPHOSPHATASE"/>
    <property type="match status" value="1"/>
</dbReference>
<feature type="domain" description="Acylphosphatase-like" evidence="8">
    <location>
        <begin position="3"/>
        <end position="90"/>
    </location>
</feature>
<evidence type="ECO:0000256" key="4">
    <source>
        <dbReference type="ARBA" id="ARBA00047645"/>
    </source>
</evidence>
<dbReference type="InterPro" id="IPR020456">
    <property type="entry name" value="Acylphosphatase"/>
</dbReference>
<dbReference type="EC" id="3.6.1.7" evidence="2 5"/>
<comment type="caution">
    <text evidence="9">The sequence shown here is derived from an EMBL/GenBank/DDBJ whole genome shotgun (WGS) entry which is preliminary data.</text>
</comment>
<dbReference type="Gene3D" id="3.30.70.100">
    <property type="match status" value="1"/>
</dbReference>
<proteinExistence type="inferred from homology"/>
<reference evidence="9 10" key="1">
    <citation type="submission" date="2024-04" db="EMBL/GenBank/DDBJ databases">
        <title>Genome sequencing and metabolic network reconstruction of aminoacids and betaine degradation by Anoxynatronum sibiricum.</title>
        <authorList>
            <person name="Detkova E.N."/>
            <person name="Boltjanskaja Y.V."/>
            <person name="Mardanov A.V."/>
            <person name="Kevbrin V."/>
        </authorList>
    </citation>
    <scope>NUCLEOTIDE SEQUENCE [LARGE SCALE GENOMIC DNA]</scope>
    <source>
        <strain evidence="9 10">Z-7981</strain>
    </source>
</reference>
<dbReference type="PROSITE" id="PS51160">
    <property type="entry name" value="ACYLPHOSPHATASE_3"/>
    <property type="match status" value="1"/>
</dbReference>
<dbReference type="GO" id="GO:0003998">
    <property type="term" value="F:acylphosphatase activity"/>
    <property type="evidence" value="ECO:0007669"/>
    <property type="project" value="UniProtKB-EC"/>
</dbReference>
<evidence type="ECO:0000256" key="7">
    <source>
        <dbReference type="RuleBase" id="RU004168"/>
    </source>
</evidence>
<comment type="catalytic activity">
    <reaction evidence="4 5 6">
        <text>an acyl phosphate + H2O = a carboxylate + phosphate + H(+)</text>
        <dbReference type="Rhea" id="RHEA:14965"/>
        <dbReference type="ChEBI" id="CHEBI:15377"/>
        <dbReference type="ChEBI" id="CHEBI:15378"/>
        <dbReference type="ChEBI" id="CHEBI:29067"/>
        <dbReference type="ChEBI" id="CHEBI:43474"/>
        <dbReference type="ChEBI" id="CHEBI:59918"/>
        <dbReference type="EC" id="3.6.1.7"/>
    </reaction>
</comment>
<dbReference type="PROSITE" id="PS00150">
    <property type="entry name" value="ACYLPHOSPHATASE_1"/>
    <property type="match status" value="1"/>
</dbReference>
<gene>
    <name evidence="9" type="ORF">AAIG11_03405</name>
</gene>
<keyword evidence="5 6" id="KW-0378">Hydrolase</keyword>
<evidence type="ECO:0000256" key="5">
    <source>
        <dbReference type="PROSITE-ProRule" id="PRU00520"/>
    </source>
</evidence>
<evidence type="ECO:0000256" key="3">
    <source>
        <dbReference type="ARBA" id="ARBA00015991"/>
    </source>
</evidence>
<dbReference type="Proteomes" id="UP001407405">
    <property type="component" value="Unassembled WGS sequence"/>
</dbReference>
<accession>A0ABU9VQW1</accession>
<dbReference type="InterPro" id="IPR001792">
    <property type="entry name" value="Acylphosphatase-like_dom"/>
</dbReference>
<dbReference type="RefSeq" id="WP_343184859.1">
    <property type="nucleotide sequence ID" value="NZ_JBCITM010000002.1"/>
</dbReference>
<dbReference type="Pfam" id="PF00708">
    <property type="entry name" value="Acylphosphatase"/>
    <property type="match status" value="1"/>
</dbReference>
<dbReference type="InterPro" id="IPR017968">
    <property type="entry name" value="Acylphosphatase_CS"/>
</dbReference>
<feature type="active site" evidence="5">
    <location>
        <position position="18"/>
    </location>
</feature>
<evidence type="ECO:0000256" key="6">
    <source>
        <dbReference type="RuleBase" id="RU000553"/>
    </source>
</evidence>
<organism evidence="9 10">
    <name type="scientific">Anoxynatronum sibiricum</name>
    <dbReference type="NCBI Taxonomy" id="210623"/>
    <lineage>
        <taxon>Bacteria</taxon>
        <taxon>Bacillati</taxon>
        <taxon>Bacillota</taxon>
        <taxon>Clostridia</taxon>
        <taxon>Eubacteriales</taxon>
        <taxon>Clostridiaceae</taxon>
        <taxon>Anoxynatronum</taxon>
    </lineage>
</organism>